<dbReference type="Pfam" id="PF13516">
    <property type="entry name" value="LRR_6"/>
    <property type="match status" value="3"/>
</dbReference>
<dbReference type="PANTHER" id="PTHR46984:SF1">
    <property type="entry name" value="LEUCINE-RICH REPEAT-CONTAINING PROTEIN 71"/>
    <property type="match status" value="1"/>
</dbReference>
<dbReference type="InterPro" id="IPR001611">
    <property type="entry name" value="Leu-rich_rpt"/>
</dbReference>
<evidence type="ECO:0000313" key="3">
    <source>
        <dbReference type="EMBL" id="CAE0837601.1"/>
    </source>
</evidence>
<dbReference type="InterPro" id="IPR032675">
    <property type="entry name" value="LRR_dom_sf"/>
</dbReference>
<dbReference type="AlphaFoldDB" id="A0A7S4GHW1"/>
<evidence type="ECO:0000256" key="1">
    <source>
        <dbReference type="SAM" id="Coils"/>
    </source>
</evidence>
<dbReference type="EMBL" id="HBJA01142177">
    <property type="protein sequence ID" value="CAE0837601.1"/>
    <property type="molecule type" value="Transcribed_RNA"/>
</dbReference>
<dbReference type="SUPFAM" id="SSF52047">
    <property type="entry name" value="RNI-like"/>
    <property type="match status" value="1"/>
</dbReference>
<accession>A0A7S4GHW1</accession>
<dbReference type="PANTHER" id="PTHR46984">
    <property type="entry name" value="LEUCINE-RICH REPEAT-CONTAINING PROTEIN 71"/>
    <property type="match status" value="1"/>
</dbReference>
<reference evidence="3" key="1">
    <citation type="submission" date="2021-01" db="EMBL/GenBank/DDBJ databases">
        <authorList>
            <person name="Corre E."/>
            <person name="Pelletier E."/>
            <person name="Niang G."/>
            <person name="Scheremetjew M."/>
            <person name="Finn R."/>
            <person name="Kale V."/>
            <person name="Holt S."/>
            <person name="Cochrane G."/>
            <person name="Meng A."/>
            <person name="Brown T."/>
            <person name="Cohen L."/>
        </authorList>
    </citation>
    <scope>NUCLEOTIDE SEQUENCE</scope>
    <source>
        <strain evidence="3">CCMP1594</strain>
    </source>
</reference>
<feature type="region of interest" description="Disordered" evidence="2">
    <location>
        <begin position="1"/>
        <end position="34"/>
    </location>
</feature>
<gene>
    <name evidence="3" type="ORF">EGYM00163_LOCUS48973</name>
</gene>
<organism evidence="3">
    <name type="scientific">Eutreptiella gymnastica</name>
    <dbReference type="NCBI Taxonomy" id="73025"/>
    <lineage>
        <taxon>Eukaryota</taxon>
        <taxon>Discoba</taxon>
        <taxon>Euglenozoa</taxon>
        <taxon>Euglenida</taxon>
        <taxon>Spirocuta</taxon>
        <taxon>Euglenophyceae</taxon>
        <taxon>Eutreptiales</taxon>
        <taxon>Eutreptiaceae</taxon>
        <taxon>Eutreptiella</taxon>
    </lineage>
</organism>
<protein>
    <submittedName>
        <fullName evidence="3">Uncharacterized protein</fullName>
    </submittedName>
</protein>
<feature type="coiled-coil region" evidence="1">
    <location>
        <begin position="349"/>
        <end position="461"/>
    </location>
</feature>
<dbReference type="InterPro" id="IPR053040">
    <property type="entry name" value="LRR-containing_protein_71"/>
</dbReference>
<name>A0A7S4GHW1_9EUGL</name>
<evidence type="ECO:0000256" key="2">
    <source>
        <dbReference type="SAM" id="MobiDB-lite"/>
    </source>
</evidence>
<dbReference type="SMART" id="SM00368">
    <property type="entry name" value="LRR_RI"/>
    <property type="match status" value="4"/>
</dbReference>
<proteinExistence type="predicted"/>
<dbReference type="Gene3D" id="3.80.10.10">
    <property type="entry name" value="Ribonuclease Inhibitor"/>
    <property type="match status" value="2"/>
</dbReference>
<sequence length="464" mass="51769">MKSVGSRLPQLGKSGQAAAWEGEKADGSADDNTSNLKSASVRLEKWHKMTDVGKKVLSLDLANLNLGQNAAVSIAELYNRQKTNVKHITLQDNPNFGSESLKYVLMCLDNQCALTSINLRNIGLTNQCVSLMIKAFYQLPQLSSVNLAHNHLNEEGISLFSAFLKTNSTITNLSLAHNKLKDAGAEELAKSLEFNTSLQQLDLNTCRIADAGAIHIGLMLANNVGLTSLDLNKNPVTEDGVNAFAEVIQRNTGLIQISLSGVEKMHLERIAKITRRNKSFVGELVPYKLDREMQRLYVQQHKLEVANQQLHDLHAETARIQDQAKNIDAEFEMERQDINQRAKKVVEIMDFTSLTIQELQRKYKDLEAGGAREKEAKEQEIQTLTNKLDDTTRDREQLEQRAQKIQEEYNAKTESRDGKAKEIQDKIDATVAETQALNAQFAETQAKIAEISQKMQELEAGGEA</sequence>
<keyword evidence="1" id="KW-0175">Coiled coil</keyword>